<name>A0AB34JEV4_PRYPA</name>
<sequence>MEAVAALRQYWWGLTLCLARGGTARSLRARVSSPHTRVHLYSLALHLSLWQTPHYRSQTFRDDLAKNLRNVALPATGLRLSLVAASRALAYPFVFVLVPLLCLGGALLRWWSDGESLAAAFAQLLLAPTDWFSFWRVNCVLSSYHALRAGSEGYEMEDKLTFLEACERFGLPCSPWLKVPQIVCKHRNEEGGLGYSVFSNAVCGGDWIIQKALQNAPEIARLLPADAPLSTLRLVTSSRGALSSARDACAADVRVLSACWRAGRAGAMTDHSSLLFDVDLESGQIRRGTSNAHWYMLGIRNALRCPWRSEGHTHSVHPDHGGVITGEYIPNMSEIRALVLRAHLMLCPAVPLVGWDVALTTEGVFLLEGNLSCNFFRASFDHAAYFDFVDEVFQRLDTIKSESEVPRGRVGALPCSTRQRLASVG</sequence>
<accession>A0AB34JEV4</accession>
<dbReference type="InterPro" id="IPR039523">
    <property type="entry name" value="RimK-rel_E_lig_ATP-grasp"/>
</dbReference>
<feature type="transmembrane region" description="Helical" evidence="1">
    <location>
        <begin position="88"/>
        <end position="111"/>
    </location>
</feature>
<keyword evidence="1" id="KW-1133">Transmembrane helix</keyword>
<dbReference type="Pfam" id="PF14397">
    <property type="entry name" value="ATPgrasp_ST"/>
    <property type="match status" value="1"/>
</dbReference>
<organism evidence="3 4">
    <name type="scientific">Prymnesium parvum</name>
    <name type="common">Toxic golden alga</name>
    <dbReference type="NCBI Taxonomy" id="97485"/>
    <lineage>
        <taxon>Eukaryota</taxon>
        <taxon>Haptista</taxon>
        <taxon>Haptophyta</taxon>
        <taxon>Prymnesiophyceae</taxon>
        <taxon>Prymnesiales</taxon>
        <taxon>Prymnesiaceae</taxon>
        <taxon>Prymnesium</taxon>
    </lineage>
</organism>
<evidence type="ECO:0000313" key="3">
    <source>
        <dbReference type="EMBL" id="KAL1519286.1"/>
    </source>
</evidence>
<feature type="domain" description="Alpha-L-glutamate ligase-related protein ATP-grasp" evidence="2">
    <location>
        <begin position="310"/>
        <end position="371"/>
    </location>
</feature>
<proteinExistence type="predicted"/>
<evidence type="ECO:0000259" key="2">
    <source>
        <dbReference type="Pfam" id="PF14397"/>
    </source>
</evidence>
<dbReference type="Proteomes" id="UP001515480">
    <property type="component" value="Unassembled WGS sequence"/>
</dbReference>
<keyword evidence="1" id="KW-0472">Membrane</keyword>
<gene>
    <name evidence="3" type="ORF">AB1Y20_022815</name>
</gene>
<evidence type="ECO:0000313" key="4">
    <source>
        <dbReference type="Proteomes" id="UP001515480"/>
    </source>
</evidence>
<evidence type="ECO:0000256" key="1">
    <source>
        <dbReference type="SAM" id="Phobius"/>
    </source>
</evidence>
<dbReference type="AlphaFoldDB" id="A0AB34JEV4"/>
<protein>
    <recommendedName>
        <fullName evidence="2">Alpha-L-glutamate ligase-related protein ATP-grasp domain-containing protein</fullName>
    </recommendedName>
</protein>
<reference evidence="3 4" key="1">
    <citation type="journal article" date="2024" name="Science">
        <title>Giant polyketide synthase enzymes in the biosynthesis of giant marine polyether toxins.</title>
        <authorList>
            <person name="Fallon T.R."/>
            <person name="Shende V.V."/>
            <person name="Wierzbicki I.H."/>
            <person name="Pendleton A.L."/>
            <person name="Watervoot N.F."/>
            <person name="Auber R.P."/>
            <person name="Gonzalez D.J."/>
            <person name="Wisecaver J.H."/>
            <person name="Moore B.S."/>
        </authorList>
    </citation>
    <scope>NUCLEOTIDE SEQUENCE [LARGE SCALE GENOMIC DNA]</scope>
    <source>
        <strain evidence="3 4">12B1</strain>
    </source>
</reference>
<comment type="caution">
    <text evidence="3">The sequence shown here is derived from an EMBL/GenBank/DDBJ whole genome shotgun (WGS) entry which is preliminary data.</text>
</comment>
<keyword evidence="1" id="KW-0812">Transmembrane</keyword>
<keyword evidence="4" id="KW-1185">Reference proteome</keyword>
<dbReference type="EMBL" id="JBGBPQ010000009">
    <property type="protein sequence ID" value="KAL1519286.1"/>
    <property type="molecule type" value="Genomic_DNA"/>
</dbReference>